<evidence type="ECO:0000313" key="6">
    <source>
        <dbReference type="Proteomes" id="UP000441711"/>
    </source>
</evidence>
<dbReference type="Proteomes" id="UP000441711">
    <property type="component" value="Unassembled WGS sequence"/>
</dbReference>
<proteinExistence type="predicted"/>
<dbReference type="AlphaFoldDB" id="A0A6I0JHF4"/>
<protein>
    <submittedName>
        <fullName evidence="1">Uncharacterized protein</fullName>
    </submittedName>
</protein>
<dbReference type="EMBL" id="WCUP01000003">
    <property type="protein sequence ID" value="KAB4110846.1"/>
    <property type="molecule type" value="Genomic_DNA"/>
</dbReference>
<evidence type="ECO:0000313" key="3">
    <source>
        <dbReference type="EMBL" id="KAB4125785.1"/>
    </source>
</evidence>
<evidence type="ECO:0000313" key="4">
    <source>
        <dbReference type="Proteomes" id="UP000434462"/>
    </source>
</evidence>
<name>A0A6I0JHF4_BACUN</name>
<evidence type="ECO:0000313" key="1">
    <source>
        <dbReference type="EMBL" id="KAB4110846.1"/>
    </source>
</evidence>
<sequence length="65" mass="6988">MARVISNKSVSKANYRVSIGRSCVTGRDSSHVTATANTSFGNKRIVVSREAVVKAGSEALKRYSK</sequence>
<dbReference type="EMBL" id="WCUQ01000004">
    <property type="protein sequence ID" value="KAB4125785.1"/>
    <property type="molecule type" value="Genomic_DNA"/>
</dbReference>
<organism evidence="1 6">
    <name type="scientific">Bacteroides uniformis</name>
    <dbReference type="NCBI Taxonomy" id="820"/>
    <lineage>
        <taxon>Bacteria</taxon>
        <taxon>Pseudomonadati</taxon>
        <taxon>Bacteroidota</taxon>
        <taxon>Bacteroidia</taxon>
        <taxon>Bacteroidales</taxon>
        <taxon>Bacteroidaceae</taxon>
        <taxon>Bacteroides</taxon>
    </lineage>
</organism>
<reference evidence="4 5" key="1">
    <citation type="journal article" date="2019" name="Nat. Med.">
        <title>A library of human gut bacterial isolates paired with longitudinal multiomics data enables mechanistic microbiome research.</title>
        <authorList>
            <person name="Poyet M."/>
            <person name="Groussin M."/>
            <person name="Gibbons S.M."/>
            <person name="Avila-Pacheco J."/>
            <person name="Jiang X."/>
            <person name="Kearney S.M."/>
            <person name="Perrotta A.R."/>
            <person name="Berdy B."/>
            <person name="Zhao S."/>
            <person name="Lieberman T.D."/>
            <person name="Swanson P.K."/>
            <person name="Smith M."/>
            <person name="Roesemann S."/>
            <person name="Alexander J.E."/>
            <person name="Rich S.A."/>
            <person name="Livny J."/>
            <person name="Vlamakis H."/>
            <person name="Clish C."/>
            <person name="Bullock K."/>
            <person name="Deik A."/>
            <person name="Scott J."/>
            <person name="Pierce K.A."/>
            <person name="Xavier R.J."/>
            <person name="Alm E.J."/>
        </authorList>
    </citation>
    <scope>NUCLEOTIDE SEQUENCE [LARGE SCALE GENOMIC DNA]</scope>
    <source>
        <strain evidence="1 6">BIOML-A36</strain>
        <strain evidence="3 5">BIOML-A37</strain>
        <strain evidence="2 4">BIOML-A38</strain>
    </source>
</reference>
<dbReference type="RefSeq" id="WP_128824847.1">
    <property type="nucleotide sequence ID" value="NZ_CP072220.1"/>
</dbReference>
<gene>
    <name evidence="1" type="ORF">GAQ70_05340</name>
    <name evidence="2" type="ORF">GAQ72_16120</name>
    <name evidence="3" type="ORF">GAQ75_08375</name>
</gene>
<evidence type="ECO:0000313" key="5">
    <source>
        <dbReference type="Proteomes" id="UP000438773"/>
    </source>
</evidence>
<accession>A0A6I0JHF4</accession>
<dbReference type="EMBL" id="WCUR01000070">
    <property type="protein sequence ID" value="KAB4113402.1"/>
    <property type="molecule type" value="Genomic_DNA"/>
</dbReference>
<dbReference type="Proteomes" id="UP000438773">
    <property type="component" value="Unassembled WGS sequence"/>
</dbReference>
<evidence type="ECO:0000313" key="2">
    <source>
        <dbReference type="EMBL" id="KAB4113402.1"/>
    </source>
</evidence>
<dbReference type="Proteomes" id="UP000434462">
    <property type="component" value="Unassembled WGS sequence"/>
</dbReference>
<comment type="caution">
    <text evidence="1">The sequence shown here is derived from an EMBL/GenBank/DDBJ whole genome shotgun (WGS) entry which is preliminary data.</text>
</comment>